<organism evidence="2 3">
    <name type="scientific">Oryza sativa subsp. indica</name>
    <name type="common">Rice</name>
    <dbReference type="NCBI Taxonomy" id="39946"/>
    <lineage>
        <taxon>Eukaryota</taxon>
        <taxon>Viridiplantae</taxon>
        <taxon>Streptophyta</taxon>
        <taxon>Embryophyta</taxon>
        <taxon>Tracheophyta</taxon>
        <taxon>Spermatophyta</taxon>
        <taxon>Magnoliopsida</taxon>
        <taxon>Liliopsida</taxon>
        <taxon>Poales</taxon>
        <taxon>Poaceae</taxon>
        <taxon>BOP clade</taxon>
        <taxon>Oryzoideae</taxon>
        <taxon>Oryzeae</taxon>
        <taxon>Oryzinae</taxon>
        <taxon>Oryza</taxon>
        <taxon>Oryza sativa</taxon>
    </lineage>
</organism>
<dbReference type="Proteomes" id="UP000007015">
    <property type="component" value="Chromosome 8"/>
</dbReference>
<gene>
    <name evidence="2" type="ORF">OsI_28755</name>
</gene>
<dbReference type="Gramene" id="BGIOSGA027202-TA">
    <property type="protein sequence ID" value="BGIOSGA027202-PA"/>
    <property type="gene ID" value="BGIOSGA027202"/>
</dbReference>
<feature type="region of interest" description="Disordered" evidence="1">
    <location>
        <begin position="1"/>
        <end position="40"/>
    </location>
</feature>
<evidence type="ECO:0000313" key="2">
    <source>
        <dbReference type="EMBL" id="EAZ06510.1"/>
    </source>
</evidence>
<feature type="region of interest" description="Disordered" evidence="1">
    <location>
        <begin position="177"/>
        <end position="200"/>
    </location>
</feature>
<sequence length="200" mass="21674">MPAPVSGTPERPRQIAGDGSTNGHSDGESGGGLPARKRLAMGGGQQAWRRLVTTSYPLVLVLVGEEEGYPSWVAEAESALHLCEEAAAEHTQTTAAAEAAVARRAEELRLQEETWQRRDASLVEREAEVARHEAVACRLGDQLTKREEAVTGWESRHLENARAERATMAERVSELEAREKAVASREQQGGADLADRLAAE</sequence>
<evidence type="ECO:0000313" key="3">
    <source>
        <dbReference type="Proteomes" id="UP000007015"/>
    </source>
</evidence>
<name>A2YTU9_ORYSI</name>
<dbReference type="AlphaFoldDB" id="A2YTU9"/>
<proteinExistence type="predicted"/>
<reference evidence="2 3" key="1">
    <citation type="journal article" date="2005" name="PLoS Biol.">
        <title>The genomes of Oryza sativa: a history of duplications.</title>
        <authorList>
            <person name="Yu J."/>
            <person name="Wang J."/>
            <person name="Lin W."/>
            <person name="Li S."/>
            <person name="Li H."/>
            <person name="Zhou J."/>
            <person name="Ni P."/>
            <person name="Dong W."/>
            <person name="Hu S."/>
            <person name="Zeng C."/>
            <person name="Zhang J."/>
            <person name="Zhang Y."/>
            <person name="Li R."/>
            <person name="Xu Z."/>
            <person name="Li S."/>
            <person name="Li X."/>
            <person name="Zheng H."/>
            <person name="Cong L."/>
            <person name="Lin L."/>
            <person name="Yin J."/>
            <person name="Geng J."/>
            <person name="Li G."/>
            <person name="Shi J."/>
            <person name="Liu J."/>
            <person name="Lv H."/>
            <person name="Li J."/>
            <person name="Wang J."/>
            <person name="Deng Y."/>
            <person name="Ran L."/>
            <person name="Shi X."/>
            <person name="Wang X."/>
            <person name="Wu Q."/>
            <person name="Li C."/>
            <person name="Ren X."/>
            <person name="Wang J."/>
            <person name="Wang X."/>
            <person name="Li D."/>
            <person name="Liu D."/>
            <person name="Zhang X."/>
            <person name="Ji Z."/>
            <person name="Zhao W."/>
            <person name="Sun Y."/>
            <person name="Zhang Z."/>
            <person name="Bao J."/>
            <person name="Han Y."/>
            <person name="Dong L."/>
            <person name="Ji J."/>
            <person name="Chen P."/>
            <person name="Wu S."/>
            <person name="Liu J."/>
            <person name="Xiao Y."/>
            <person name="Bu D."/>
            <person name="Tan J."/>
            <person name="Yang L."/>
            <person name="Ye C."/>
            <person name="Zhang J."/>
            <person name="Xu J."/>
            <person name="Zhou Y."/>
            <person name="Yu Y."/>
            <person name="Zhang B."/>
            <person name="Zhuang S."/>
            <person name="Wei H."/>
            <person name="Liu B."/>
            <person name="Lei M."/>
            <person name="Yu H."/>
            <person name="Li Y."/>
            <person name="Xu H."/>
            <person name="Wei S."/>
            <person name="He X."/>
            <person name="Fang L."/>
            <person name="Zhang Z."/>
            <person name="Zhang Y."/>
            <person name="Huang X."/>
            <person name="Su Z."/>
            <person name="Tong W."/>
            <person name="Li J."/>
            <person name="Tong Z."/>
            <person name="Li S."/>
            <person name="Ye J."/>
            <person name="Wang L."/>
            <person name="Fang L."/>
            <person name="Lei T."/>
            <person name="Chen C."/>
            <person name="Chen H."/>
            <person name="Xu Z."/>
            <person name="Li H."/>
            <person name="Huang H."/>
            <person name="Zhang F."/>
            <person name="Xu H."/>
            <person name="Li N."/>
            <person name="Zhao C."/>
            <person name="Li S."/>
            <person name="Dong L."/>
            <person name="Huang Y."/>
            <person name="Li L."/>
            <person name="Xi Y."/>
            <person name="Qi Q."/>
            <person name="Li W."/>
            <person name="Zhang B."/>
            <person name="Hu W."/>
            <person name="Zhang Y."/>
            <person name="Tian X."/>
            <person name="Jiao Y."/>
            <person name="Liang X."/>
            <person name="Jin J."/>
            <person name="Gao L."/>
            <person name="Zheng W."/>
            <person name="Hao B."/>
            <person name="Liu S."/>
            <person name="Wang W."/>
            <person name="Yuan L."/>
            <person name="Cao M."/>
            <person name="McDermott J."/>
            <person name="Samudrala R."/>
            <person name="Wang J."/>
            <person name="Wong G.K."/>
            <person name="Yang H."/>
        </authorList>
    </citation>
    <scope>NUCLEOTIDE SEQUENCE [LARGE SCALE GENOMIC DNA]</scope>
    <source>
        <strain evidence="3">cv. 93-11</strain>
    </source>
</reference>
<accession>A2YTU9</accession>
<protein>
    <submittedName>
        <fullName evidence="2">Uncharacterized protein</fullName>
    </submittedName>
</protein>
<dbReference type="HOGENOM" id="CLU_1368181_0_0_1"/>
<dbReference type="EMBL" id="CM000133">
    <property type="protein sequence ID" value="EAZ06510.1"/>
    <property type="molecule type" value="Genomic_DNA"/>
</dbReference>
<evidence type="ECO:0000256" key="1">
    <source>
        <dbReference type="SAM" id="MobiDB-lite"/>
    </source>
</evidence>
<keyword evidence="3" id="KW-1185">Reference proteome</keyword>